<feature type="domain" description="IrrE N-terminal-like" evidence="1">
    <location>
        <begin position="162"/>
        <end position="239"/>
    </location>
</feature>
<dbReference type="InterPro" id="IPR010359">
    <property type="entry name" value="IrrE_HExxH"/>
</dbReference>
<sequence length="292" mass="33378">MKHSTKEEREQRIEQLRGEIAEGVEKLRDSDEWKRYLDYVGRFHRYSWNNILLIMHQSHGTASLVAGFSQWKERGRMVRKGEHGMKILGYSSRLVRDEDGNPKTDEDGNPIHKVWYPIVTVFDVKQTTPIEPDTDPIEKVHAKPLEGEDEHNITERMREWLESRGWTVSVEPLADSELKGYSVMDGTRRIVLNQANSPAQNAKTILHETAHTLLHQTLPDGEYGKHRGIYETEAESVAYIAAKWAGLDTKQYSISYVNGWSGGSAELIKQTAEHVRQAADTIITALETSRDQ</sequence>
<dbReference type="Pfam" id="PF06114">
    <property type="entry name" value="Peptidase_M78"/>
    <property type="match status" value="1"/>
</dbReference>
<gene>
    <name evidence="3" type="ORF">C8077_05090</name>
</gene>
<evidence type="ECO:0000259" key="1">
    <source>
        <dbReference type="Pfam" id="PF06114"/>
    </source>
</evidence>
<proteinExistence type="predicted"/>
<dbReference type="EMBL" id="CP028341">
    <property type="protein sequence ID" value="AVT45349.1"/>
    <property type="molecule type" value="Genomic_DNA"/>
</dbReference>
<dbReference type="Proteomes" id="UP000241454">
    <property type="component" value="Chromosome"/>
</dbReference>
<evidence type="ECO:0000313" key="4">
    <source>
        <dbReference type="Proteomes" id="UP000241454"/>
    </source>
</evidence>
<evidence type="ECO:0000259" key="2">
    <source>
        <dbReference type="Pfam" id="PF08401"/>
    </source>
</evidence>
<dbReference type="GO" id="GO:0003697">
    <property type="term" value="F:single-stranded DNA binding"/>
    <property type="evidence" value="ECO:0007669"/>
    <property type="project" value="InterPro"/>
</dbReference>
<protein>
    <submittedName>
        <fullName evidence="3">Uncharacterized protein</fullName>
    </submittedName>
</protein>
<dbReference type="InterPro" id="IPR013610">
    <property type="entry name" value="ArdC_N"/>
</dbReference>
<dbReference type="AlphaFoldDB" id="A0A2R4G3C4"/>
<name>A0A2R4G3C4_BIFAD</name>
<dbReference type="Gene3D" id="1.10.10.2910">
    <property type="match status" value="1"/>
</dbReference>
<feature type="domain" description="N-terminal" evidence="2">
    <location>
        <begin position="12"/>
        <end position="110"/>
    </location>
</feature>
<evidence type="ECO:0000313" key="3">
    <source>
        <dbReference type="EMBL" id="AVT45349.1"/>
    </source>
</evidence>
<organism evidence="3 4">
    <name type="scientific">Bifidobacterium adolescentis</name>
    <dbReference type="NCBI Taxonomy" id="1680"/>
    <lineage>
        <taxon>Bacteria</taxon>
        <taxon>Bacillati</taxon>
        <taxon>Actinomycetota</taxon>
        <taxon>Actinomycetes</taxon>
        <taxon>Bifidobacteriales</taxon>
        <taxon>Bifidobacteriaceae</taxon>
        <taxon>Bifidobacterium</taxon>
    </lineage>
</organism>
<dbReference type="Pfam" id="PF08401">
    <property type="entry name" value="ArdcN"/>
    <property type="match status" value="1"/>
</dbReference>
<accession>A0A2R4G3C4</accession>
<dbReference type="RefSeq" id="WP_107646240.1">
    <property type="nucleotide sequence ID" value="NZ_CP028341.1"/>
</dbReference>
<reference evidence="3 4" key="1">
    <citation type="submission" date="2018-03" db="EMBL/GenBank/DDBJ databases">
        <authorList>
            <person name="Keele B.F."/>
        </authorList>
    </citation>
    <scope>NUCLEOTIDE SEQUENCE [LARGE SCALE GENOMIC DNA]</scope>
    <source>
        <strain evidence="3 4">1-11</strain>
    </source>
</reference>